<organism evidence="1 2">
    <name type="scientific">Oedothorax gibbosus</name>
    <dbReference type="NCBI Taxonomy" id="931172"/>
    <lineage>
        <taxon>Eukaryota</taxon>
        <taxon>Metazoa</taxon>
        <taxon>Ecdysozoa</taxon>
        <taxon>Arthropoda</taxon>
        <taxon>Chelicerata</taxon>
        <taxon>Arachnida</taxon>
        <taxon>Araneae</taxon>
        <taxon>Araneomorphae</taxon>
        <taxon>Entelegynae</taxon>
        <taxon>Araneoidea</taxon>
        <taxon>Linyphiidae</taxon>
        <taxon>Erigoninae</taxon>
        <taxon>Oedothorax</taxon>
    </lineage>
</organism>
<name>A0AAV6V7N4_9ARAC</name>
<dbReference type="EMBL" id="JAFNEN010000136">
    <property type="protein sequence ID" value="KAG8192704.1"/>
    <property type="molecule type" value="Genomic_DNA"/>
</dbReference>
<keyword evidence="2" id="KW-1185">Reference proteome</keyword>
<accession>A0AAV6V7N4</accession>
<dbReference type="Proteomes" id="UP000827092">
    <property type="component" value="Unassembled WGS sequence"/>
</dbReference>
<evidence type="ECO:0000313" key="1">
    <source>
        <dbReference type="EMBL" id="KAG8192704.1"/>
    </source>
</evidence>
<proteinExistence type="predicted"/>
<comment type="caution">
    <text evidence="1">The sequence shown here is derived from an EMBL/GenBank/DDBJ whole genome shotgun (WGS) entry which is preliminary data.</text>
</comment>
<protein>
    <recommendedName>
        <fullName evidence="3">Secreted protein</fullName>
    </recommendedName>
</protein>
<reference evidence="1 2" key="1">
    <citation type="journal article" date="2022" name="Nat. Ecol. Evol.">
        <title>A masculinizing supergene underlies an exaggerated male reproductive morph in a spider.</title>
        <authorList>
            <person name="Hendrickx F."/>
            <person name="De Corte Z."/>
            <person name="Sonet G."/>
            <person name="Van Belleghem S.M."/>
            <person name="Kostlbacher S."/>
            <person name="Vangestel C."/>
        </authorList>
    </citation>
    <scope>NUCLEOTIDE SEQUENCE [LARGE SCALE GENOMIC DNA]</scope>
    <source>
        <strain evidence="1">W744_W776</strain>
    </source>
</reference>
<dbReference type="AlphaFoldDB" id="A0AAV6V7N4"/>
<gene>
    <name evidence="1" type="ORF">JTE90_009727</name>
</gene>
<evidence type="ECO:0000313" key="2">
    <source>
        <dbReference type="Proteomes" id="UP000827092"/>
    </source>
</evidence>
<sequence>MFQELLLQVTLWSALTLPAHRLHLRLHRSLPQFPAHLVYRSAEAMSHQLLHMVKQYLSTVLDSCLTPCCSEMGTCLSRIKVGRYEVVPNEVV</sequence>
<evidence type="ECO:0008006" key="3">
    <source>
        <dbReference type="Google" id="ProtNLM"/>
    </source>
</evidence>